<dbReference type="Gene3D" id="1.10.10.1320">
    <property type="entry name" value="Anti-sigma factor, zinc-finger domain"/>
    <property type="match status" value="1"/>
</dbReference>
<keyword evidence="3" id="KW-1003">Cell membrane</keyword>
<feature type="transmembrane region" description="Helical" evidence="11">
    <location>
        <begin position="102"/>
        <end position="122"/>
    </location>
</feature>
<evidence type="ECO:0000256" key="6">
    <source>
        <dbReference type="ARBA" id="ARBA00023015"/>
    </source>
</evidence>
<evidence type="ECO:0000256" key="3">
    <source>
        <dbReference type="ARBA" id="ARBA00022475"/>
    </source>
</evidence>
<evidence type="ECO:0000256" key="2">
    <source>
        <dbReference type="ARBA" id="ARBA00004236"/>
    </source>
</evidence>
<dbReference type="InterPro" id="IPR051474">
    <property type="entry name" value="Anti-sigma-K/W_factor"/>
</dbReference>
<dbReference type="Pfam" id="PF13490">
    <property type="entry name" value="zf-HC2"/>
    <property type="match status" value="1"/>
</dbReference>
<sequence length="250" mass="26239">MNDDLHTLSGAYALNALPHRDQGLFEEHLARCEACADEVRGLRETAARLAAGVAEPPPLALKRRVLAEIAQVRQEPPRPVRTERANRANVVVPLAPRWRSRLAVGLAAASVAAAVTVGVVAVNTVQQRDRTLAETQNLLAATQNLLAAPDAVVRRVPMTGGGGATIVLSPHQGKLMFASDMPGLPSDQTYQMWLIGPTGIHSAGLVDGGGGVRTATLTVPGEAERFGVTVEPAGGSRQPTTTPILLTKLA</sequence>
<keyword evidence="7 11" id="KW-0472">Membrane</keyword>
<reference evidence="14 15" key="1">
    <citation type="submission" date="2019-10" db="EMBL/GenBank/DDBJ databases">
        <title>Whole genome shotgun sequence of Acrocarpospora pleiomorpha NBRC 16267.</title>
        <authorList>
            <person name="Ichikawa N."/>
            <person name="Kimura A."/>
            <person name="Kitahashi Y."/>
            <person name="Komaki H."/>
            <person name="Oguchi A."/>
        </authorList>
    </citation>
    <scope>NUCLEOTIDE SEQUENCE [LARGE SCALE GENOMIC DNA]</scope>
    <source>
        <strain evidence="14 15">NBRC 16267</strain>
    </source>
</reference>
<evidence type="ECO:0000256" key="9">
    <source>
        <dbReference type="ARBA" id="ARBA00029829"/>
    </source>
</evidence>
<dbReference type="InterPro" id="IPR041916">
    <property type="entry name" value="Anti_sigma_zinc_sf"/>
</dbReference>
<name>A0A5M3XST5_9ACTN</name>
<evidence type="ECO:0000259" key="12">
    <source>
        <dbReference type="Pfam" id="PF10099"/>
    </source>
</evidence>
<dbReference type="GO" id="GO:0016989">
    <property type="term" value="F:sigma factor antagonist activity"/>
    <property type="evidence" value="ECO:0007669"/>
    <property type="project" value="TreeGrafter"/>
</dbReference>
<keyword evidence="8" id="KW-0804">Transcription</keyword>
<evidence type="ECO:0000256" key="5">
    <source>
        <dbReference type="ARBA" id="ARBA00022989"/>
    </source>
</evidence>
<evidence type="ECO:0000256" key="10">
    <source>
        <dbReference type="ARBA" id="ARBA00030803"/>
    </source>
</evidence>
<feature type="domain" description="Anti-sigma K factor RskA C-terminal" evidence="12">
    <location>
        <begin position="108"/>
        <end position="244"/>
    </location>
</feature>
<dbReference type="PANTHER" id="PTHR37461">
    <property type="entry name" value="ANTI-SIGMA-K FACTOR RSKA"/>
    <property type="match status" value="1"/>
</dbReference>
<dbReference type="PANTHER" id="PTHR37461:SF1">
    <property type="entry name" value="ANTI-SIGMA-K FACTOR RSKA"/>
    <property type="match status" value="1"/>
</dbReference>
<evidence type="ECO:0000256" key="8">
    <source>
        <dbReference type="ARBA" id="ARBA00023163"/>
    </source>
</evidence>
<dbReference type="InterPro" id="IPR027383">
    <property type="entry name" value="Znf_put"/>
</dbReference>
<dbReference type="Pfam" id="PF10099">
    <property type="entry name" value="RskA_C"/>
    <property type="match status" value="1"/>
</dbReference>
<dbReference type="RefSeq" id="WP_155346435.1">
    <property type="nucleotide sequence ID" value="NZ_BAAAHM010000019.1"/>
</dbReference>
<comment type="caution">
    <text evidence="14">The sequence shown here is derived from an EMBL/GenBank/DDBJ whole genome shotgun (WGS) entry which is preliminary data.</text>
</comment>
<evidence type="ECO:0000256" key="11">
    <source>
        <dbReference type="SAM" id="Phobius"/>
    </source>
</evidence>
<dbReference type="OrthoDB" id="153510at2"/>
<evidence type="ECO:0000256" key="1">
    <source>
        <dbReference type="ARBA" id="ARBA00004167"/>
    </source>
</evidence>
<evidence type="ECO:0000256" key="4">
    <source>
        <dbReference type="ARBA" id="ARBA00022692"/>
    </source>
</evidence>
<keyword evidence="6" id="KW-0805">Transcription regulation</keyword>
<evidence type="ECO:0000256" key="7">
    <source>
        <dbReference type="ARBA" id="ARBA00023136"/>
    </source>
</evidence>
<dbReference type="AlphaFoldDB" id="A0A5M3XST5"/>
<accession>A0A5M3XST5</accession>
<evidence type="ECO:0000313" key="15">
    <source>
        <dbReference type="Proteomes" id="UP000377595"/>
    </source>
</evidence>
<gene>
    <name evidence="14" type="ORF">Aple_043440</name>
</gene>
<dbReference type="EMBL" id="BLAF01000023">
    <property type="protein sequence ID" value="GES21448.1"/>
    <property type="molecule type" value="Genomic_DNA"/>
</dbReference>
<dbReference type="Proteomes" id="UP000377595">
    <property type="component" value="Unassembled WGS sequence"/>
</dbReference>
<feature type="domain" description="Putative zinc-finger" evidence="13">
    <location>
        <begin position="5"/>
        <end position="36"/>
    </location>
</feature>
<evidence type="ECO:0000313" key="14">
    <source>
        <dbReference type="EMBL" id="GES21448.1"/>
    </source>
</evidence>
<keyword evidence="15" id="KW-1185">Reference proteome</keyword>
<dbReference type="InterPro" id="IPR018764">
    <property type="entry name" value="RskA_C"/>
</dbReference>
<keyword evidence="4 11" id="KW-0812">Transmembrane</keyword>
<protein>
    <recommendedName>
        <fullName evidence="10">Regulator of SigK</fullName>
    </recommendedName>
    <alternativeName>
        <fullName evidence="9">Sigma-K anti-sigma factor RskA</fullName>
    </alternativeName>
</protein>
<keyword evidence="5 11" id="KW-1133">Transmembrane helix</keyword>
<organism evidence="14 15">
    <name type="scientific">Acrocarpospora pleiomorpha</name>
    <dbReference type="NCBI Taxonomy" id="90975"/>
    <lineage>
        <taxon>Bacteria</taxon>
        <taxon>Bacillati</taxon>
        <taxon>Actinomycetota</taxon>
        <taxon>Actinomycetes</taxon>
        <taxon>Streptosporangiales</taxon>
        <taxon>Streptosporangiaceae</taxon>
        <taxon>Acrocarpospora</taxon>
    </lineage>
</organism>
<dbReference type="GO" id="GO:0006417">
    <property type="term" value="P:regulation of translation"/>
    <property type="evidence" value="ECO:0007669"/>
    <property type="project" value="TreeGrafter"/>
</dbReference>
<dbReference type="GO" id="GO:0005886">
    <property type="term" value="C:plasma membrane"/>
    <property type="evidence" value="ECO:0007669"/>
    <property type="project" value="UniProtKB-SubCell"/>
</dbReference>
<evidence type="ECO:0000259" key="13">
    <source>
        <dbReference type="Pfam" id="PF13490"/>
    </source>
</evidence>
<proteinExistence type="predicted"/>
<comment type="subcellular location">
    <subcellularLocation>
        <location evidence="2">Cell membrane</location>
    </subcellularLocation>
    <subcellularLocation>
        <location evidence="1">Membrane</location>
        <topology evidence="1">Single-pass membrane protein</topology>
    </subcellularLocation>
</comment>